<reference evidence="1 2" key="1">
    <citation type="submission" date="2024-09" db="EMBL/GenBank/DDBJ databases">
        <title>Chromosome-scale assembly of Riccia sorocarpa.</title>
        <authorList>
            <person name="Paukszto L."/>
        </authorList>
    </citation>
    <scope>NUCLEOTIDE SEQUENCE [LARGE SCALE GENOMIC DNA]</scope>
    <source>
        <strain evidence="1">LP-2024</strain>
        <tissue evidence="1">Aerial parts of the thallus</tissue>
    </source>
</reference>
<name>A0ABD3G875_9MARC</name>
<keyword evidence="2" id="KW-1185">Reference proteome</keyword>
<dbReference type="EMBL" id="JBJQOH010000008">
    <property type="protein sequence ID" value="KAL3675345.1"/>
    <property type="molecule type" value="Genomic_DNA"/>
</dbReference>
<evidence type="ECO:0000313" key="2">
    <source>
        <dbReference type="Proteomes" id="UP001633002"/>
    </source>
</evidence>
<comment type="caution">
    <text evidence="1">The sequence shown here is derived from an EMBL/GenBank/DDBJ whole genome shotgun (WGS) entry which is preliminary data.</text>
</comment>
<gene>
    <name evidence="1" type="ORF">R1sor_025293</name>
</gene>
<protein>
    <submittedName>
        <fullName evidence="1">Uncharacterized protein</fullName>
    </submittedName>
</protein>
<evidence type="ECO:0000313" key="1">
    <source>
        <dbReference type="EMBL" id="KAL3675345.1"/>
    </source>
</evidence>
<sequence>MSTARFLSVLEAVLMGLDDVVYVNTIGPAFFLHWEISPASSSSSSNSEMKLRAMARSLGAQKNTTRHRMTKQDYEMIVTYLENPDNFAAVNEGGRKTKIIGKILTNVTAFGHMAATLCAQGFVSCSGVFMGKKVARYVETYKKARTFYKSTGSRLTEAEIATGLTLEQKMNVKCHYVFCMHAS</sequence>
<dbReference type="Proteomes" id="UP001633002">
    <property type="component" value="Unassembled WGS sequence"/>
</dbReference>
<organism evidence="1 2">
    <name type="scientific">Riccia sorocarpa</name>
    <dbReference type="NCBI Taxonomy" id="122646"/>
    <lineage>
        <taxon>Eukaryota</taxon>
        <taxon>Viridiplantae</taxon>
        <taxon>Streptophyta</taxon>
        <taxon>Embryophyta</taxon>
        <taxon>Marchantiophyta</taxon>
        <taxon>Marchantiopsida</taxon>
        <taxon>Marchantiidae</taxon>
        <taxon>Marchantiales</taxon>
        <taxon>Ricciaceae</taxon>
        <taxon>Riccia</taxon>
    </lineage>
</organism>
<accession>A0ABD3G875</accession>
<proteinExistence type="predicted"/>
<dbReference type="AlphaFoldDB" id="A0ABD3G875"/>